<accession>A0A147KCM9</accession>
<keyword evidence="3" id="KW-1185">Reference proteome</keyword>
<evidence type="ECO:0000313" key="2">
    <source>
        <dbReference type="EMBL" id="KUP09447.1"/>
    </source>
</evidence>
<dbReference type="STRING" id="1150625.Q75_00555"/>
<gene>
    <name evidence="2" type="ORF">Q75_00555</name>
</gene>
<dbReference type="PROSITE" id="PS51257">
    <property type="entry name" value="PROKAR_LIPOPROTEIN"/>
    <property type="match status" value="1"/>
</dbReference>
<feature type="compositionally biased region" description="Basic and acidic residues" evidence="1">
    <location>
        <begin position="34"/>
        <end position="47"/>
    </location>
</feature>
<sequence>MKNIVVLLGLVAVLLVSGCGFEEQVAENKEIKAKESHKVNNQKKEQEESVDLVTESNEVHADVGEDLTELEKVEAFLTFMERDIEKVSRYEVEAFDSHNSVTGEDYTDDFVMYDELVNHTIPTYEKAVAAAREIEVQSEELVTVKEQVVIATETFYEALLLEKQALEDQDEALIVEFQAKLEEYYQLIDAYHTDMELLAEKYNVNYEPDQPITDETETL</sequence>
<proteinExistence type="predicted"/>
<evidence type="ECO:0000256" key="1">
    <source>
        <dbReference type="SAM" id="MobiDB-lite"/>
    </source>
</evidence>
<dbReference type="RefSeq" id="WP_059349975.1">
    <property type="nucleotide sequence ID" value="NZ_LDYG01000001.1"/>
</dbReference>
<feature type="region of interest" description="Disordered" evidence="1">
    <location>
        <begin position="34"/>
        <end position="55"/>
    </location>
</feature>
<reference evidence="2 3" key="1">
    <citation type="journal article" date="2016" name="Front. Microbiol.">
        <title>Microevolution Analysis of Bacillus coahuilensis Unveils Differences in Phosphorus Acquisition Strategies and Their Regulation.</title>
        <authorList>
            <person name="Gomez-Lunar Z."/>
            <person name="Hernandez-Gonzalez I."/>
            <person name="Rodriguez-Torres M.D."/>
            <person name="Souza V."/>
            <person name="Olmedo-Alvarez G."/>
        </authorList>
    </citation>
    <scope>NUCLEOTIDE SEQUENCE [LARGE SCALE GENOMIC DNA]</scope>
    <source>
        <strain evidence="3">p1.1.43</strain>
    </source>
</reference>
<dbReference type="Proteomes" id="UP000074108">
    <property type="component" value="Unassembled WGS sequence"/>
</dbReference>
<dbReference type="PATRIC" id="fig|1150625.3.peg.115"/>
<dbReference type="AlphaFoldDB" id="A0A147KCM9"/>
<evidence type="ECO:0008006" key="4">
    <source>
        <dbReference type="Google" id="ProtNLM"/>
    </source>
</evidence>
<name>A0A147KCM9_9BACI</name>
<dbReference type="EMBL" id="LDYG01000001">
    <property type="protein sequence ID" value="KUP09447.1"/>
    <property type="molecule type" value="Genomic_DNA"/>
</dbReference>
<dbReference type="OrthoDB" id="1953267at2"/>
<organism evidence="2 3">
    <name type="scientific">Bacillus coahuilensis p1.1.43</name>
    <dbReference type="NCBI Taxonomy" id="1150625"/>
    <lineage>
        <taxon>Bacteria</taxon>
        <taxon>Bacillati</taxon>
        <taxon>Bacillota</taxon>
        <taxon>Bacilli</taxon>
        <taxon>Bacillales</taxon>
        <taxon>Bacillaceae</taxon>
        <taxon>Bacillus</taxon>
    </lineage>
</organism>
<protein>
    <recommendedName>
        <fullName evidence="4">Lipoprotein</fullName>
    </recommendedName>
</protein>
<comment type="caution">
    <text evidence="2">The sequence shown here is derived from an EMBL/GenBank/DDBJ whole genome shotgun (WGS) entry which is preliminary data.</text>
</comment>
<evidence type="ECO:0000313" key="3">
    <source>
        <dbReference type="Proteomes" id="UP000074108"/>
    </source>
</evidence>